<keyword evidence="4" id="KW-0274">FAD</keyword>
<dbReference type="InterPro" id="IPR007867">
    <property type="entry name" value="GMC_OxRtase_C"/>
</dbReference>
<keyword evidence="5" id="KW-0560">Oxidoreductase</keyword>
<evidence type="ECO:0000256" key="4">
    <source>
        <dbReference type="ARBA" id="ARBA00022827"/>
    </source>
</evidence>
<dbReference type="SUPFAM" id="SSF54373">
    <property type="entry name" value="FAD-linked reductases, C-terminal domain"/>
    <property type="match status" value="1"/>
</dbReference>
<name>A0A2U2AJ42_9GAMM</name>
<evidence type="ECO:0000256" key="5">
    <source>
        <dbReference type="ARBA" id="ARBA00023002"/>
    </source>
</evidence>
<accession>A0A2U2AJ42</accession>
<evidence type="ECO:0000256" key="3">
    <source>
        <dbReference type="ARBA" id="ARBA00022630"/>
    </source>
</evidence>
<dbReference type="PANTHER" id="PTHR42784:SF1">
    <property type="entry name" value="PYRANOSE 2-OXIDASE"/>
    <property type="match status" value="1"/>
</dbReference>
<evidence type="ECO:0000259" key="8">
    <source>
        <dbReference type="Pfam" id="PF05199"/>
    </source>
</evidence>
<dbReference type="Gene3D" id="3.50.50.60">
    <property type="entry name" value="FAD/NAD(P)-binding domain"/>
    <property type="match status" value="2"/>
</dbReference>
<dbReference type="EMBL" id="QEWR01000004">
    <property type="protein sequence ID" value="PWD82605.1"/>
    <property type="molecule type" value="Genomic_DNA"/>
</dbReference>
<evidence type="ECO:0000313" key="9">
    <source>
        <dbReference type="EMBL" id="PWD82605.1"/>
    </source>
</evidence>
<dbReference type="Pfam" id="PF00732">
    <property type="entry name" value="GMC_oxred_N"/>
    <property type="match status" value="1"/>
</dbReference>
<dbReference type="GO" id="GO:0016614">
    <property type="term" value="F:oxidoreductase activity, acting on CH-OH group of donors"/>
    <property type="evidence" value="ECO:0007669"/>
    <property type="project" value="InterPro"/>
</dbReference>
<protein>
    <submittedName>
        <fullName evidence="9">Choline dehydrogenase</fullName>
    </submittedName>
</protein>
<dbReference type="InterPro" id="IPR051473">
    <property type="entry name" value="P2Ox-like"/>
</dbReference>
<feature type="domain" description="FAD dependent oxidoreductase" evidence="7">
    <location>
        <begin position="21"/>
        <end position="58"/>
    </location>
</feature>
<organism evidence="9 10">
    <name type="scientific">Ignatzschineria indica</name>
    <dbReference type="NCBI Taxonomy" id="472583"/>
    <lineage>
        <taxon>Bacteria</taxon>
        <taxon>Pseudomonadati</taxon>
        <taxon>Pseudomonadota</taxon>
        <taxon>Gammaproteobacteria</taxon>
        <taxon>Cardiobacteriales</taxon>
        <taxon>Ignatzschineriaceae</taxon>
        <taxon>Ignatzschineria</taxon>
    </lineage>
</organism>
<evidence type="ECO:0000259" key="7">
    <source>
        <dbReference type="Pfam" id="PF01266"/>
    </source>
</evidence>
<comment type="similarity">
    <text evidence="2">Belongs to the GMC oxidoreductase family.</text>
</comment>
<dbReference type="SUPFAM" id="SSF51905">
    <property type="entry name" value="FAD/NAD(P)-binding domain"/>
    <property type="match status" value="1"/>
</dbReference>
<feature type="domain" description="Glucose-methanol-choline oxidoreductase C-terminal" evidence="8">
    <location>
        <begin position="426"/>
        <end position="543"/>
    </location>
</feature>
<comment type="cofactor">
    <cofactor evidence="1">
        <name>FAD</name>
        <dbReference type="ChEBI" id="CHEBI:57692"/>
    </cofactor>
</comment>
<dbReference type="Proteomes" id="UP000244948">
    <property type="component" value="Unassembled WGS sequence"/>
</dbReference>
<dbReference type="Pfam" id="PF05199">
    <property type="entry name" value="GMC_oxred_C"/>
    <property type="match status" value="1"/>
</dbReference>
<dbReference type="InterPro" id="IPR036188">
    <property type="entry name" value="FAD/NAD-bd_sf"/>
</dbReference>
<feature type="domain" description="Glucose-methanol-choline oxidoreductase N-terminal" evidence="6">
    <location>
        <begin position="114"/>
        <end position="337"/>
    </location>
</feature>
<dbReference type="RefSeq" id="WP_109236558.1">
    <property type="nucleotide sequence ID" value="NZ_BMXZ01000003.1"/>
</dbReference>
<keyword evidence="10" id="KW-1185">Reference proteome</keyword>
<dbReference type="PANTHER" id="PTHR42784">
    <property type="entry name" value="PYRANOSE 2-OXIDASE"/>
    <property type="match status" value="1"/>
</dbReference>
<evidence type="ECO:0000256" key="1">
    <source>
        <dbReference type="ARBA" id="ARBA00001974"/>
    </source>
</evidence>
<dbReference type="Pfam" id="PF01266">
    <property type="entry name" value="DAO"/>
    <property type="match status" value="1"/>
</dbReference>
<keyword evidence="3" id="KW-0285">Flavoprotein</keyword>
<dbReference type="InterPro" id="IPR000172">
    <property type="entry name" value="GMC_OxRdtase_N"/>
</dbReference>
<evidence type="ECO:0000256" key="2">
    <source>
        <dbReference type="ARBA" id="ARBA00010790"/>
    </source>
</evidence>
<evidence type="ECO:0000259" key="6">
    <source>
        <dbReference type="Pfam" id="PF00732"/>
    </source>
</evidence>
<gene>
    <name evidence="9" type="ORF">DC082_08220</name>
</gene>
<evidence type="ECO:0000313" key="10">
    <source>
        <dbReference type="Proteomes" id="UP000244948"/>
    </source>
</evidence>
<dbReference type="InterPro" id="IPR006076">
    <property type="entry name" value="FAD-dep_OxRdtase"/>
</dbReference>
<reference evidence="9 10" key="1">
    <citation type="journal article" date="2018" name="Genome Announc.">
        <title>Ignatzschineria cameli sp. nov., isolated from necrotic foot tissue of dromedaries (Camelus dromedarius) and associated maggots (Wohlfahrtia species) in Dubai.</title>
        <authorList>
            <person name="Tsang C.C."/>
            <person name="Tang J.Y."/>
            <person name="Fong J.Y."/>
            <person name="Kinne J."/>
            <person name="Lee H.H."/>
            <person name="Joseph M."/>
            <person name="Jose S."/>
            <person name="Schuster R.K."/>
            <person name="Tang Y."/>
            <person name="Sivakumar S."/>
            <person name="Chen J.H."/>
            <person name="Teng J.L."/>
            <person name="Lau S.K."/>
            <person name="Wernery U."/>
            <person name="Woo P.C."/>
        </authorList>
    </citation>
    <scope>NUCLEOTIDE SEQUENCE [LARGE SCALE GENOMIC DNA]</scope>
    <source>
        <strain evidence="9 10">KCTC 22643</strain>
    </source>
</reference>
<sequence>MAENRVTNSAKQLANGDWEADVVIVGSGIVGAMMATEISAKGHSVLLLDAGLRVERGQIVENSRNMPEKNRAGIDYQSLYPQSPNAPFPDYFPDNGYLKLSGPNAAAYAQDYLKTVGGTTWHWAASCWRHAPHDFKMKSLYGVGRDWPITYDDLEPYYTRAEYEIGVAGPRDPKMQSPPERSKPYPMEMIPWSYFERSVAATTNEFGCHLVPIPQGRSSRVWEERPVCCGNNNCMPICPIGAMYNGIHHVVRAERNGTTVLSETVVYRVDNDENNRITAIHYYDRDKKSHKVSGKRFVFACNGIETPRLLLLAANESNPNGIANNSSGLVGKNMMDHSGIHCSFQSKDPLWVGRGPAQSAAMVGYRDGGFRRDHAAFLIIMNNLNRNLAETQVALEKGYEGKELQREIRERTTHSVYWDIMLEVLPSEENRLTLSKTRKDALGLACPDIYYDVGDYTRRGRIAAQEKLREIAALFKGQEVVVTTEFVPNNHIMGGNIMGDTPQNGVVNSYCRTYDHDNLWLPGGGAMPSSSVVNSTLSMAALGLRAADDLLKSME</sequence>
<dbReference type="AlphaFoldDB" id="A0A2U2AJ42"/>
<dbReference type="GO" id="GO:0050660">
    <property type="term" value="F:flavin adenine dinucleotide binding"/>
    <property type="evidence" value="ECO:0007669"/>
    <property type="project" value="InterPro"/>
</dbReference>
<proteinExistence type="inferred from homology"/>
<comment type="caution">
    <text evidence="9">The sequence shown here is derived from an EMBL/GenBank/DDBJ whole genome shotgun (WGS) entry which is preliminary data.</text>
</comment>